<evidence type="ECO:0000313" key="3">
    <source>
        <dbReference type="Proteomes" id="UP000286134"/>
    </source>
</evidence>
<protein>
    <submittedName>
        <fullName evidence="2">Uncharacterized protein</fullName>
    </submittedName>
</protein>
<evidence type="ECO:0000256" key="1">
    <source>
        <dbReference type="SAM" id="MobiDB-lite"/>
    </source>
</evidence>
<comment type="caution">
    <text evidence="2">The sequence shown here is derived from an EMBL/GenBank/DDBJ whole genome shotgun (WGS) entry which is preliminary data.</text>
</comment>
<proteinExistence type="predicted"/>
<name>A0A420I345_9PEZI</name>
<keyword evidence="3" id="KW-1185">Reference proteome</keyword>
<organism evidence="2 3">
    <name type="scientific">Erysiphe neolycopersici</name>
    <dbReference type="NCBI Taxonomy" id="212602"/>
    <lineage>
        <taxon>Eukaryota</taxon>
        <taxon>Fungi</taxon>
        <taxon>Dikarya</taxon>
        <taxon>Ascomycota</taxon>
        <taxon>Pezizomycotina</taxon>
        <taxon>Leotiomycetes</taxon>
        <taxon>Erysiphales</taxon>
        <taxon>Erysiphaceae</taxon>
        <taxon>Erysiphe</taxon>
    </lineage>
</organism>
<sequence length="245" mass="27731">MDINTPIVDAPIEPSIIKPLADTEIVKTEKISLTEAYRQDFDKHENVIEVTENQKLTTADISVNLKEKISEPFHTDNKKSTDINTTIKEQPNQNLRKSSRIKNLSKNKLSMSPVTLKPHLIEKQANNKEHQRKSTVTQDRIILSKIKSNADKIEKAPKFPPEKELDLSEKNVTKAVVSDLDTKLEKEAVTQYILSNSVLESKKESHLNNNQDQGQPVKLTVNKSKPSDSVIELRKEICSSNENTN</sequence>
<dbReference type="EMBL" id="MCFK01002120">
    <property type="protein sequence ID" value="RKF64118.1"/>
    <property type="molecule type" value="Genomic_DNA"/>
</dbReference>
<evidence type="ECO:0000313" key="2">
    <source>
        <dbReference type="EMBL" id="RKF64118.1"/>
    </source>
</evidence>
<reference evidence="2 3" key="1">
    <citation type="journal article" date="2018" name="BMC Genomics">
        <title>Comparative genome analyses reveal sequence features reflecting distinct modes of host-adaptation between dicot and monocot powdery mildew.</title>
        <authorList>
            <person name="Wu Y."/>
            <person name="Ma X."/>
            <person name="Pan Z."/>
            <person name="Kale S.D."/>
            <person name="Song Y."/>
            <person name="King H."/>
            <person name="Zhang Q."/>
            <person name="Presley C."/>
            <person name="Deng X."/>
            <person name="Wei C.I."/>
            <person name="Xiao S."/>
        </authorList>
    </citation>
    <scope>NUCLEOTIDE SEQUENCE [LARGE SCALE GENOMIC DNA]</scope>
    <source>
        <strain evidence="2">UMSG2</strain>
    </source>
</reference>
<feature type="region of interest" description="Disordered" evidence="1">
    <location>
        <begin position="203"/>
        <end position="226"/>
    </location>
</feature>
<accession>A0A420I345</accession>
<dbReference type="OrthoDB" id="10524694at2759"/>
<dbReference type="AlphaFoldDB" id="A0A420I345"/>
<gene>
    <name evidence="2" type="ORF">OnM2_021012</name>
</gene>
<dbReference type="Proteomes" id="UP000286134">
    <property type="component" value="Unassembled WGS sequence"/>
</dbReference>